<comment type="caution">
    <text evidence="7">The sequence shown here is derived from an EMBL/GenBank/DDBJ whole genome shotgun (WGS) entry which is preliminary data.</text>
</comment>
<feature type="domain" description="Peptidase S54 rhomboid" evidence="6">
    <location>
        <begin position="42"/>
        <end position="182"/>
    </location>
</feature>
<protein>
    <submittedName>
        <fullName evidence="7">Rhombosortase</fullName>
    </submittedName>
</protein>
<keyword evidence="4 5" id="KW-0472">Membrane</keyword>
<dbReference type="InterPro" id="IPR022764">
    <property type="entry name" value="Peptidase_S54_rhomboid_dom"/>
</dbReference>
<gene>
    <name evidence="7" type="primary">rrtA</name>
    <name evidence="7" type="ORF">CWE15_02485</name>
</gene>
<dbReference type="Pfam" id="PF01694">
    <property type="entry name" value="Rhomboid"/>
    <property type="match status" value="1"/>
</dbReference>
<keyword evidence="3 5" id="KW-1133">Transmembrane helix</keyword>
<dbReference type="InterPro" id="IPR023826">
    <property type="entry name" value="Rhom-like_SP_proteobac"/>
</dbReference>
<keyword evidence="8" id="KW-1185">Reference proteome</keyword>
<evidence type="ECO:0000256" key="3">
    <source>
        <dbReference type="ARBA" id="ARBA00022989"/>
    </source>
</evidence>
<reference evidence="7 8" key="1">
    <citation type="journal article" date="2011" name="Front. Microbiol.">
        <title>Genomic signatures of strain selection and enhancement in Bacillus atrophaeus var. globigii, a historical biowarfare simulant.</title>
        <authorList>
            <person name="Gibbons H.S."/>
            <person name="Broomall S.M."/>
            <person name="McNew L.A."/>
            <person name="Daligault H."/>
            <person name="Chapman C."/>
            <person name="Bruce D."/>
            <person name="Karavis M."/>
            <person name="Krepps M."/>
            <person name="McGregor P.A."/>
            <person name="Hong C."/>
            <person name="Park K.H."/>
            <person name="Akmal A."/>
            <person name="Feldman A."/>
            <person name="Lin J.S."/>
            <person name="Chang W.E."/>
            <person name="Higgs B.W."/>
            <person name="Demirev P."/>
            <person name="Lindquist J."/>
            <person name="Liem A."/>
            <person name="Fochler E."/>
            <person name="Read T.D."/>
            <person name="Tapia R."/>
            <person name="Johnson S."/>
            <person name="Bishop-Lilly K.A."/>
            <person name="Detter C."/>
            <person name="Han C."/>
            <person name="Sozhamannan S."/>
            <person name="Rosenzweig C.N."/>
            <person name="Skowronski E.W."/>
        </authorList>
    </citation>
    <scope>NUCLEOTIDE SEQUENCE [LARGE SCALE GENOMIC DNA]</scope>
    <source>
        <strain evidence="7 8">AIT1</strain>
    </source>
</reference>
<dbReference type="NCBIfam" id="TIGR03902">
    <property type="entry name" value="rhom_GG_sort"/>
    <property type="match status" value="1"/>
</dbReference>
<keyword evidence="2 5" id="KW-0812">Transmembrane</keyword>
<dbReference type="GO" id="GO:0004252">
    <property type="term" value="F:serine-type endopeptidase activity"/>
    <property type="evidence" value="ECO:0007669"/>
    <property type="project" value="InterPro"/>
</dbReference>
<feature type="transmembrane region" description="Helical" evidence="5">
    <location>
        <begin position="162"/>
        <end position="181"/>
    </location>
</feature>
<dbReference type="InterPro" id="IPR035952">
    <property type="entry name" value="Rhomboid-like_sf"/>
</dbReference>
<organism evidence="7 8">
    <name type="scientific">Aliidiomarina taiwanensis</name>
    <dbReference type="NCBI Taxonomy" id="946228"/>
    <lineage>
        <taxon>Bacteria</taxon>
        <taxon>Pseudomonadati</taxon>
        <taxon>Pseudomonadota</taxon>
        <taxon>Gammaproteobacteria</taxon>
        <taxon>Alteromonadales</taxon>
        <taxon>Idiomarinaceae</taxon>
        <taxon>Aliidiomarina</taxon>
    </lineage>
</organism>
<feature type="transmembrane region" description="Helical" evidence="5">
    <location>
        <begin position="134"/>
        <end position="156"/>
    </location>
</feature>
<sequence length="196" mass="21246">MDRVFKYPVITPLLVLCVLLLVAYSPAAQDALVLIEGELWSQIWRLFGTHLVHIHLAHAIYNGLGLFLLAAVFHTQFTNRLLFNVMLLSALGGTLVSVYLGGESNFVGLSGVLHGVYAYAALRIVQTERTKGTILLALLVLKLSYDFVTAGSQLAWLDGAAVAHWCHFGGAIGGALAVPVLRKTSLELLRGADEQH</sequence>
<name>A0A432X9G7_9GAMM</name>
<proteinExistence type="predicted"/>
<dbReference type="SUPFAM" id="SSF144091">
    <property type="entry name" value="Rhomboid-like"/>
    <property type="match status" value="1"/>
</dbReference>
<feature type="transmembrane region" description="Helical" evidence="5">
    <location>
        <begin position="81"/>
        <end position="100"/>
    </location>
</feature>
<dbReference type="RefSeq" id="WP_126756460.1">
    <property type="nucleotide sequence ID" value="NZ_PIPQ01000001.1"/>
</dbReference>
<evidence type="ECO:0000256" key="1">
    <source>
        <dbReference type="ARBA" id="ARBA00004141"/>
    </source>
</evidence>
<evidence type="ECO:0000256" key="5">
    <source>
        <dbReference type="SAM" id="Phobius"/>
    </source>
</evidence>
<dbReference type="GO" id="GO:0016020">
    <property type="term" value="C:membrane"/>
    <property type="evidence" value="ECO:0007669"/>
    <property type="project" value="UniProtKB-SubCell"/>
</dbReference>
<dbReference type="Proteomes" id="UP000286976">
    <property type="component" value="Unassembled WGS sequence"/>
</dbReference>
<evidence type="ECO:0000256" key="2">
    <source>
        <dbReference type="ARBA" id="ARBA00022692"/>
    </source>
</evidence>
<evidence type="ECO:0000259" key="6">
    <source>
        <dbReference type="Pfam" id="PF01694"/>
    </source>
</evidence>
<evidence type="ECO:0000313" key="8">
    <source>
        <dbReference type="Proteomes" id="UP000286976"/>
    </source>
</evidence>
<evidence type="ECO:0000313" key="7">
    <source>
        <dbReference type="EMBL" id="RUO44062.1"/>
    </source>
</evidence>
<dbReference type="Gene3D" id="1.20.1540.10">
    <property type="entry name" value="Rhomboid-like"/>
    <property type="match status" value="1"/>
</dbReference>
<dbReference type="OrthoDB" id="196054at2"/>
<dbReference type="EMBL" id="PIPQ01000001">
    <property type="protein sequence ID" value="RUO44062.1"/>
    <property type="molecule type" value="Genomic_DNA"/>
</dbReference>
<accession>A0A432X9G7</accession>
<feature type="transmembrane region" description="Helical" evidence="5">
    <location>
        <begin position="51"/>
        <end position="74"/>
    </location>
</feature>
<dbReference type="AlphaFoldDB" id="A0A432X9G7"/>
<evidence type="ECO:0000256" key="4">
    <source>
        <dbReference type="ARBA" id="ARBA00023136"/>
    </source>
</evidence>
<feature type="transmembrane region" description="Helical" evidence="5">
    <location>
        <begin position="106"/>
        <end position="122"/>
    </location>
</feature>
<comment type="subcellular location">
    <subcellularLocation>
        <location evidence="1">Membrane</location>
        <topology evidence="1">Multi-pass membrane protein</topology>
    </subcellularLocation>
</comment>